<keyword evidence="1" id="KW-0175">Coiled coil</keyword>
<dbReference type="InterPro" id="IPR005467">
    <property type="entry name" value="His_kinase_dom"/>
</dbReference>
<evidence type="ECO:0000259" key="3">
    <source>
        <dbReference type="PROSITE" id="PS50112"/>
    </source>
</evidence>
<dbReference type="Pfam" id="PF13426">
    <property type="entry name" value="PAS_9"/>
    <property type="match status" value="1"/>
</dbReference>
<evidence type="ECO:0000313" key="5">
    <source>
        <dbReference type="EMBL" id="AKB79076.1"/>
    </source>
</evidence>
<keyword evidence="6" id="KW-1185">Reference proteome</keyword>
<organism evidence="5 6">
    <name type="scientific">Methanosarcina horonobensis HB-1 = JCM 15518</name>
    <dbReference type="NCBI Taxonomy" id="1434110"/>
    <lineage>
        <taxon>Archaea</taxon>
        <taxon>Methanobacteriati</taxon>
        <taxon>Methanobacteriota</taxon>
        <taxon>Stenosarchaea group</taxon>
        <taxon>Methanomicrobia</taxon>
        <taxon>Methanosarcinales</taxon>
        <taxon>Methanosarcinaceae</taxon>
        <taxon>Methanosarcina</taxon>
    </lineage>
</organism>
<dbReference type="Pfam" id="PF07568">
    <property type="entry name" value="HisKA_2"/>
    <property type="match status" value="1"/>
</dbReference>
<evidence type="ECO:0000259" key="4">
    <source>
        <dbReference type="PROSITE" id="PS50113"/>
    </source>
</evidence>
<dbReference type="OrthoDB" id="342253at2157"/>
<dbReference type="InterPro" id="IPR001610">
    <property type="entry name" value="PAC"/>
</dbReference>
<sequence>MKEKPRKSGTDITDIIVDKCAKEELNQTEQHIRLRPESTPSPSREMTNLELADIINVQAVQSIMDDFYKFAHITMALLDLKGNVLIGVGWQDICTIFHRVHPETCRHCVESDTKLSTGVLPGEFKLYRCKNNLWDIVTPIIVDGHHIGNIFSGQFFFEDEPLDYELFRSQARKYGFNEEEYIAALEKVPRLSRETVENSMSFFMKLANMLSQLSHSNIKLAQSLEERNNLLEALQESEKRERARSKELETVLDAVPVAVFITHDPQVRQLTGNRLSYEWLRVPVGTNFSKSAPERDKPEFFKLFKDGKEIPPEKMPSQMAAAGREIKDCELDIVSADGNLRHVLGNARPLRDEQENLRGSVSAFIDITERKKAEEALIRSENKFRTLAENSPDVIARYDRQMRYMYVNPAVAEPSGYLPEEIIGKISSELGMDPETVKFWEEHIENVFTTGKPEEIEYNYRSPLGKEYYFNTRIVPEFADGEVISALAISRDITDIKKAEARSKETLDNLEKLVEERTAELEKAYNSLKESEKGLAEAQKMAHIGNWEWDIAADKAYWSEEMYRIFGRDPKKLAPPYNEYLSYIRPNDRDCFDTTAKRAVNGKSYSIEYRIVRDNGEERTIYMQSHVIFDEKNTPVRIKGIIQDITDRKKAEKALMNLETARKKEIHHRIKNNLQVISSLLDLQAENLSNRQCITDSDVLNAFRESQDRIMSIALIHEELHEGGGDNTLYFSPYLEKLVENLFQTYRLGNVDISLSMDLEENIFFDMDTAVPLGIIVNELVSNSLKHAFTGRSKGEIRIKLYEEERVREGKVKNESGDNKKQIAGKGTKYTLIVSDNGVGIPENTDLESSDTLGLQLVNILVDQLNGEIEIKRDRGTEFIIKINV</sequence>
<accession>A0A0E3SDW8</accession>
<dbReference type="AlphaFoldDB" id="A0A0E3SDW8"/>
<keyword evidence="5" id="KW-0418">Kinase</keyword>
<evidence type="ECO:0000313" key="6">
    <source>
        <dbReference type="Proteomes" id="UP000033101"/>
    </source>
</evidence>
<evidence type="ECO:0000259" key="2">
    <source>
        <dbReference type="PROSITE" id="PS50109"/>
    </source>
</evidence>
<dbReference type="Pfam" id="PF08447">
    <property type="entry name" value="PAS_3"/>
    <property type="match status" value="1"/>
</dbReference>
<dbReference type="Gene3D" id="2.10.70.100">
    <property type="match status" value="1"/>
</dbReference>
<dbReference type="InterPro" id="IPR013656">
    <property type="entry name" value="PAS_4"/>
</dbReference>
<dbReference type="SUPFAM" id="SSF55785">
    <property type="entry name" value="PYP-like sensor domain (PAS domain)"/>
    <property type="match status" value="3"/>
</dbReference>
<feature type="domain" description="PAC" evidence="4">
    <location>
        <begin position="605"/>
        <end position="657"/>
    </location>
</feature>
<feature type="domain" description="Histidine kinase" evidence="2">
    <location>
        <begin position="665"/>
        <end position="885"/>
    </location>
</feature>
<dbReference type="Pfam" id="PF02518">
    <property type="entry name" value="HATPase_c"/>
    <property type="match status" value="1"/>
</dbReference>
<dbReference type="Pfam" id="PF10114">
    <property type="entry name" value="PocR"/>
    <property type="match status" value="1"/>
</dbReference>
<reference evidence="5 6" key="1">
    <citation type="submission" date="2014-07" db="EMBL/GenBank/DDBJ databases">
        <title>Methanogenic archaea and the global carbon cycle.</title>
        <authorList>
            <person name="Henriksen J.R."/>
            <person name="Luke J."/>
            <person name="Reinhart S."/>
            <person name="Benedict M.N."/>
            <person name="Youngblut N.D."/>
            <person name="Metcalf M.E."/>
            <person name="Whitaker R.J."/>
            <person name="Metcalf W.W."/>
        </authorList>
    </citation>
    <scope>NUCLEOTIDE SEQUENCE [LARGE SCALE GENOMIC DNA]</scope>
    <source>
        <strain evidence="5 6">HB-1</strain>
    </source>
</reference>
<dbReference type="InterPro" id="IPR013655">
    <property type="entry name" value="PAS_fold_3"/>
</dbReference>
<name>A0A0E3SDW8_9EURY</name>
<feature type="coiled-coil region" evidence="1">
    <location>
        <begin position="496"/>
        <end position="541"/>
    </location>
</feature>
<evidence type="ECO:0000256" key="1">
    <source>
        <dbReference type="SAM" id="Coils"/>
    </source>
</evidence>
<feature type="coiled-coil region" evidence="1">
    <location>
        <begin position="220"/>
        <end position="251"/>
    </location>
</feature>
<dbReference type="InterPro" id="IPR011495">
    <property type="entry name" value="Sig_transdc_His_kin_sub2_dim/P"/>
</dbReference>
<dbReference type="STRING" id="1434110.MSHOH_2593"/>
<dbReference type="EMBL" id="CP009516">
    <property type="protein sequence ID" value="AKB79076.1"/>
    <property type="molecule type" value="Genomic_DNA"/>
</dbReference>
<feature type="domain" description="PAS" evidence="3">
    <location>
        <begin position="380"/>
        <end position="451"/>
    </location>
</feature>
<proteinExistence type="predicted"/>
<dbReference type="GO" id="GO:0016301">
    <property type="term" value="F:kinase activity"/>
    <property type="evidence" value="ECO:0007669"/>
    <property type="project" value="UniProtKB-KW"/>
</dbReference>
<dbReference type="PANTHER" id="PTHR43065:SF23">
    <property type="entry name" value="SENSOR HISTIDINE KINASE PDTAS"/>
    <property type="match status" value="1"/>
</dbReference>
<dbReference type="SMART" id="SM00387">
    <property type="entry name" value="HATPase_c"/>
    <property type="match status" value="1"/>
</dbReference>
<dbReference type="NCBIfam" id="TIGR00229">
    <property type="entry name" value="sensory_box"/>
    <property type="match status" value="3"/>
</dbReference>
<feature type="domain" description="PAC" evidence="4">
    <location>
        <begin position="327"/>
        <end position="379"/>
    </location>
</feature>
<dbReference type="PANTHER" id="PTHR43065">
    <property type="entry name" value="SENSOR HISTIDINE KINASE"/>
    <property type="match status" value="1"/>
</dbReference>
<dbReference type="SUPFAM" id="SSF55874">
    <property type="entry name" value="ATPase domain of HSP90 chaperone/DNA topoisomerase II/histidine kinase"/>
    <property type="match status" value="1"/>
</dbReference>
<dbReference type="PROSITE" id="PS50112">
    <property type="entry name" value="PAS"/>
    <property type="match status" value="1"/>
</dbReference>
<dbReference type="PATRIC" id="fig|1434110.4.peg.3333"/>
<dbReference type="Gene3D" id="3.30.565.10">
    <property type="entry name" value="Histidine kinase-like ATPase, C-terminal domain"/>
    <property type="match status" value="1"/>
</dbReference>
<dbReference type="RefSeq" id="WP_048140464.1">
    <property type="nucleotide sequence ID" value="NZ_CP009516.1"/>
</dbReference>
<dbReference type="InterPro" id="IPR018771">
    <property type="entry name" value="PocR_dom"/>
</dbReference>
<dbReference type="SMART" id="SM00086">
    <property type="entry name" value="PAC"/>
    <property type="match status" value="3"/>
</dbReference>
<gene>
    <name evidence="5" type="ORF">MSHOH_2593</name>
</gene>
<keyword evidence="5" id="KW-0808">Transferase</keyword>
<dbReference type="InterPro" id="IPR003594">
    <property type="entry name" value="HATPase_dom"/>
</dbReference>
<protein>
    <submittedName>
        <fullName evidence="5">Sensory transduction histidine kinase</fullName>
    </submittedName>
</protein>
<dbReference type="InterPro" id="IPR000014">
    <property type="entry name" value="PAS"/>
</dbReference>
<dbReference type="Proteomes" id="UP000033101">
    <property type="component" value="Chromosome"/>
</dbReference>
<dbReference type="InterPro" id="IPR035965">
    <property type="entry name" value="PAS-like_dom_sf"/>
</dbReference>
<dbReference type="KEGG" id="mhor:MSHOH_2593"/>
<feature type="domain" description="PAC" evidence="4">
    <location>
        <begin position="454"/>
        <end position="505"/>
    </location>
</feature>
<dbReference type="CDD" id="cd00130">
    <property type="entry name" value="PAS"/>
    <property type="match status" value="2"/>
</dbReference>
<dbReference type="GeneID" id="24831887"/>
<dbReference type="HOGENOM" id="CLU_000445_114_57_2"/>
<dbReference type="SMART" id="SM00091">
    <property type="entry name" value="PAS"/>
    <property type="match status" value="2"/>
</dbReference>
<dbReference type="InterPro" id="IPR000700">
    <property type="entry name" value="PAS-assoc_C"/>
</dbReference>
<dbReference type="Gene3D" id="3.30.450.20">
    <property type="entry name" value="PAS domain"/>
    <property type="match status" value="3"/>
</dbReference>
<dbReference type="PROSITE" id="PS50109">
    <property type="entry name" value="HIS_KIN"/>
    <property type="match status" value="1"/>
</dbReference>
<dbReference type="InterPro" id="IPR036890">
    <property type="entry name" value="HATPase_C_sf"/>
</dbReference>
<dbReference type="PROSITE" id="PS50113">
    <property type="entry name" value="PAC"/>
    <property type="match status" value="3"/>
</dbReference>
<dbReference type="Pfam" id="PF08448">
    <property type="entry name" value="PAS_4"/>
    <property type="match status" value="1"/>
</dbReference>